<sequence length="339" mass="36539">MRLLISALLFSATAALAQSPASVRGMEGALLKGDGVAATTYAAAARGEQLGEKDRSYVTCVEGRLGRPVSTDQGLPPFTARVLNAYQLYWQQSLLNPPARAGYEMALASRLAELLGQADRDFSGLEDQLRSRLASDGFYSLMGVTPPLRELMLWRTQSARSFQVALPEQDYESRVVMLDDFASLGWAGWATCGNRSTGGWATESTLYAVMPRYPGGVGSNAFLAVLLTHETQHFADKNRFQKLQPWELEYRAKLAELWAADDATAADRLGSFVDSQSDDPSLAHPYANARVLTGLAGLLRASPLGVGRSALREAARTLLARDTAARGGPRPAAEAGSPR</sequence>
<evidence type="ECO:0000313" key="2">
    <source>
        <dbReference type="EMBL" id="MFC5498597.1"/>
    </source>
</evidence>
<comment type="caution">
    <text evidence="2">The sequence shown here is derived from an EMBL/GenBank/DDBJ whole genome shotgun (WGS) entry which is preliminary data.</text>
</comment>
<keyword evidence="1" id="KW-0732">Signal</keyword>
<evidence type="ECO:0000256" key="1">
    <source>
        <dbReference type="SAM" id="SignalP"/>
    </source>
</evidence>
<reference evidence="3" key="1">
    <citation type="journal article" date="2019" name="Int. J. Syst. Evol. Microbiol.">
        <title>The Global Catalogue of Microorganisms (GCM) 10K type strain sequencing project: providing services to taxonomists for standard genome sequencing and annotation.</title>
        <authorList>
            <consortium name="The Broad Institute Genomics Platform"/>
            <consortium name="The Broad Institute Genome Sequencing Center for Infectious Disease"/>
            <person name="Wu L."/>
            <person name="Ma J."/>
        </authorList>
    </citation>
    <scope>NUCLEOTIDE SEQUENCE [LARGE SCALE GENOMIC DNA]</scope>
    <source>
        <strain evidence="3">CCUG 57401</strain>
    </source>
</reference>
<keyword evidence="3" id="KW-1185">Reference proteome</keyword>
<dbReference type="EMBL" id="JBHSMF010000009">
    <property type="protein sequence ID" value="MFC5498597.1"/>
    <property type="molecule type" value="Genomic_DNA"/>
</dbReference>
<proteinExistence type="predicted"/>
<feature type="chain" id="PRO_5047146722" evidence="1">
    <location>
        <begin position="18"/>
        <end position="339"/>
    </location>
</feature>
<dbReference type="RefSeq" id="WP_376850687.1">
    <property type="nucleotide sequence ID" value="NZ_JBHSMF010000009.1"/>
</dbReference>
<gene>
    <name evidence="2" type="ORF">ACFPOE_13705</name>
</gene>
<name>A0ABW0NF32_9BURK</name>
<organism evidence="2 3">
    <name type="scientific">Caenimonas terrae</name>
    <dbReference type="NCBI Taxonomy" id="696074"/>
    <lineage>
        <taxon>Bacteria</taxon>
        <taxon>Pseudomonadati</taxon>
        <taxon>Pseudomonadota</taxon>
        <taxon>Betaproteobacteria</taxon>
        <taxon>Burkholderiales</taxon>
        <taxon>Comamonadaceae</taxon>
        <taxon>Caenimonas</taxon>
    </lineage>
</organism>
<dbReference type="Proteomes" id="UP001596037">
    <property type="component" value="Unassembled WGS sequence"/>
</dbReference>
<feature type="signal peptide" evidence="1">
    <location>
        <begin position="1"/>
        <end position="17"/>
    </location>
</feature>
<evidence type="ECO:0000313" key="3">
    <source>
        <dbReference type="Proteomes" id="UP001596037"/>
    </source>
</evidence>
<protein>
    <submittedName>
        <fullName evidence="2">Uncharacterized protein</fullName>
    </submittedName>
</protein>
<accession>A0ABW0NF32</accession>